<protein>
    <submittedName>
        <fullName evidence="1">Uncharacterized protein</fullName>
    </submittedName>
</protein>
<organism evidence="1 2">
    <name type="scientific">Halorubrum saccharovorum</name>
    <dbReference type="NCBI Taxonomy" id="2248"/>
    <lineage>
        <taxon>Archaea</taxon>
        <taxon>Methanobacteriati</taxon>
        <taxon>Methanobacteriota</taxon>
        <taxon>Stenosarchaea group</taxon>
        <taxon>Halobacteria</taxon>
        <taxon>Halobacteriales</taxon>
        <taxon>Haloferacaceae</taxon>
        <taxon>Halorubrum</taxon>
    </lineage>
</organism>
<keyword evidence="2" id="KW-1185">Reference proteome</keyword>
<evidence type="ECO:0000313" key="1">
    <source>
        <dbReference type="EMBL" id="KDS90816.1"/>
    </source>
</evidence>
<dbReference type="Pfam" id="PF26484">
    <property type="entry name" value="WNWW"/>
    <property type="match status" value="1"/>
</dbReference>
<proteinExistence type="predicted"/>
<dbReference type="AlphaFoldDB" id="A0A081ETS8"/>
<name>A0A081ETS8_9EURY</name>
<dbReference type="InterPro" id="IPR058716">
    <property type="entry name" value="WNWW_dom-containing"/>
</dbReference>
<comment type="caution">
    <text evidence="1">The sequence shown here is derived from an EMBL/GenBank/DDBJ whole genome shotgun (WGS) entry which is preliminary data.</text>
</comment>
<evidence type="ECO:0000313" key="2">
    <source>
        <dbReference type="Proteomes" id="UP000053331"/>
    </source>
</evidence>
<dbReference type="Proteomes" id="UP000053331">
    <property type="component" value="Unassembled WGS sequence"/>
</dbReference>
<accession>A0A081ETS8</accession>
<dbReference type="RefSeq" id="WP_050023465.1">
    <property type="nucleotide sequence ID" value="NZ_JNFH02000006.1"/>
</dbReference>
<dbReference type="EMBL" id="JNFH02000006">
    <property type="protein sequence ID" value="KDS90816.1"/>
    <property type="molecule type" value="Genomic_DNA"/>
</dbReference>
<reference evidence="1 2" key="1">
    <citation type="journal article" date="2015" name="Genome Announc.">
        <title>Draft genome sequence of a Halorubrum H3 strain isolated from the burlinskoye salt lake (Altai Krai, Russia).</title>
        <authorList>
            <person name="Rozanov A.S."/>
            <person name="Bryanskaya A.V."/>
            <person name="Malup T.K."/>
            <person name="Kotenko A.V."/>
            <person name="Peltek S.E."/>
        </authorList>
    </citation>
    <scope>NUCLEOTIDE SEQUENCE [LARGE SCALE GENOMIC DNA]</scope>
    <source>
        <strain evidence="1 2">H3</strain>
    </source>
</reference>
<gene>
    <name evidence="1" type="ORF">FK85_09680</name>
</gene>
<dbReference type="OrthoDB" id="197908at2157"/>
<sequence>MDRQRLEKALESEFGGTEAERRAVARAARDLADSGRPSRDRGHALTVPGVIDHLEDAPDGSSIAERWNWWLGALDAAYGGYDYFTVWFVEGDEEAGLRR</sequence>